<accession>A0A9Q0CAU7</accession>
<keyword evidence="2" id="KW-0732">Signal</keyword>
<reference evidence="4" key="1">
    <citation type="journal article" date="2022" name="Cell">
        <title>Repeat-based holocentromeres influence genome architecture and karyotype evolution.</title>
        <authorList>
            <person name="Hofstatter P.G."/>
            <person name="Thangavel G."/>
            <person name="Lux T."/>
            <person name="Neumann P."/>
            <person name="Vondrak T."/>
            <person name="Novak P."/>
            <person name="Zhang M."/>
            <person name="Costa L."/>
            <person name="Castellani M."/>
            <person name="Scott A."/>
            <person name="Toegelov H."/>
            <person name="Fuchs J."/>
            <person name="Mata-Sucre Y."/>
            <person name="Dias Y."/>
            <person name="Vanzela A.L.L."/>
            <person name="Huettel B."/>
            <person name="Almeida C.C.S."/>
            <person name="Simkova H."/>
            <person name="Souza G."/>
            <person name="Pedrosa-Harand A."/>
            <person name="Macas J."/>
            <person name="Mayer K.F.X."/>
            <person name="Houben A."/>
            <person name="Marques A."/>
        </authorList>
    </citation>
    <scope>NUCLEOTIDE SEQUENCE</scope>
    <source>
        <strain evidence="4">RhyBre1mFocal</strain>
    </source>
</reference>
<dbReference type="SUPFAM" id="SSF47699">
    <property type="entry name" value="Bifunctional inhibitor/lipid-transfer protein/seed storage 2S albumin"/>
    <property type="match status" value="1"/>
</dbReference>
<dbReference type="SMART" id="SM00499">
    <property type="entry name" value="AAI"/>
    <property type="match status" value="1"/>
</dbReference>
<organism evidence="4 5">
    <name type="scientific">Rhynchospora breviuscula</name>
    <dbReference type="NCBI Taxonomy" id="2022672"/>
    <lineage>
        <taxon>Eukaryota</taxon>
        <taxon>Viridiplantae</taxon>
        <taxon>Streptophyta</taxon>
        <taxon>Embryophyta</taxon>
        <taxon>Tracheophyta</taxon>
        <taxon>Spermatophyta</taxon>
        <taxon>Magnoliopsida</taxon>
        <taxon>Liliopsida</taxon>
        <taxon>Poales</taxon>
        <taxon>Cyperaceae</taxon>
        <taxon>Cyperoideae</taxon>
        <taxon>Rhynchosporeae</taxon>
        <taxon>Rhynchospora</taxon>
    </lineage>
</organism>
<dbReference type="EMBL" id="JAMQYH010000004">
    <property type="protein sequence ID" value="KAJ1690501.1"/>
    <property type="molecule type" value="Genomic_DNA"/>
</dbReference>
<keyword evidence="1" id="KW-0813">Transport</keyword>
<name>A0A9Q0CAU7_9POAL</name>
<dbReference type="Pfam" id="PF00234">
    <property type="entry name" value="Tryp_alpha_amyl"/>
    <property type="match status" value="1"/>
</dbReference>
<protein>
    <recommendedName>
        <fullName evidence="1">Non-specific lipid-transfer protein</fullName>
    </recommendedName>
</protein>
<evidence type="ECO:0000256" key="2">
    <source>
        <dbReference type="SAM" id="SignalP"/>
    </source>
</evidence>
<dbReference type="Proteomes" id="UP001151287">
    <property type="component" value="Unassembled WGS sequence"/>
</dbReference>
<comment type="function">
    <text evidence="1">Plant non-specific lipid-transfer proteins transfer phospholipids as well as galactolipids across membranes. May play a role in wax or cutin deposition in the cell walls of expanding epidermal cells and certain secretory tissues.</text>
</comment>
<dbReference type="InterPro" id="IPR016140">
    <property type="entry name" value="Bifunc_inhib/LTP/seed_store"/>
</dbReference>
<sequence>MKGLVVSLLLLVVMTYAMFEPCQALTCQDVTSSLAPCANYLTGKGAATQQCCGGVRKLNGLANNTANRRFACNCMKDNAGRLKGLRYERINQLPGQCGVGLSFTIDLNKCNSIP</sequence>
<feature type="signal peptide" evidence="2">
    <location>
        <begin position="1"/>
        <end position="24"/>
    </location>
</feature>
<dbReference type="GO" id="GO:0006869">
    <property type="term" value="P:lipid transport"/>
    <property type="evidence" value="ECO:0007669"/>
    <property type="project" value="InterPro"/>
</dbReference>
<dbReference type="PRINTS" id="PR00382">
    <property type="entry name" value="LIPIDTRNSFER"/>
</dbReference>
<comment type="similarity">
    <text evidence="1">Belongs to the plant LTP family.</text>
</comment>
<dbReference type="InterPro" id="IPR036312">
    <property type="entry name" value="Bifun_inhib/LTP/seed_sf"/>
</dbReference>
<dbReference type="AlphaFoldDB" id="A0A9Q0CAU7"/>
<evidence type="ECO:0000313" key="4">
    <source>
        <dbReference type="EMBL" id="KAJ1690501.1"/>
    </source>
</evidence>
<dbReference type="GO" id="GO:0008289">
    <property type="term" value="F:lipid binding"/>
    <property type="evidence" value="ECO:0007669"/>
    <property type="project" value="UniProtKB-KW"/>
</dbReference>
<evidence type="ECO:0000259" key="3">
    <source>
        <dbReference type="SMART" id="SM00499"/>
    </source>
</evidence>
<dbReference type="InterPro" id="IPR000528">
    <property type="entry name" value="Plant_nsLTP"/>
</dbReference>
<comment type="caution">
    <text evidence="4">The sequence shown here is derived from an EMBL/GenBank/DDBJ whole genome shotgun (WGS) entry which is preliminary data.</text>
</comment>
<feature type="chain" id="PRO_5040276283" description="Non-specific lipid-transfer protein" evidence="2">
    <location>
        <begin position="25"/>
        <end position="114"/>
    </location>
</feature>
<evidence type="ECO:0000256" key="1">
    <source>
        <dbReference type="RuleBase" id="RU000628"/>
    </source>
</evidence>
<keyword evidence="5" id="KW-1185">Reference proteome</keyword>
<keyword evidence="1" id="KW-0446">Lipid-binding</keyword>
<proteinExistence type="inferred from homology"/>
<feature type="domain" description="Bifunctional inhibitor/plant lipid transfer protein/seed storage helical" evidence="3">
    <location>
        <begin position="27"/>
        <end position="110"/>
    </location>
</feature>
<dbReference type="OrthoDB" id="1890443at2759"/>
<evidence type="ECO:0000313" key="5">
    <source>
        <dbReference type="Proteomes" id="UP001151287"/>
    </source>
</evidence>
<dbReference type="PANTHER" id="PTHR33076">
    <property type="entry name" value="NON-SPECIFIC LIPID-TRANSFER PROTEIN 2-RELATED"/>
    <property type="match status" value="1"/>
</dbReference>
<gene>
    <name evidence="4" type="ORF">LUZ63_014656</name>
</gene>
<dbReference type="CDD" id="cd01960">
    <property type="entry name" value="nsLTP1"/>
    <property type="match status" value="1"/>
</dbReference>
<dbReference type="Gene3D" id="1.10.110.10">
    <property type="entry name" value="Plant lipid-transfer and hydrophobic proteins"/>
    <property type="match status" value="1"/>
</dbReference>